<dbReference type="AlphaFoldDB" id="R7YTL8"/>
<evidence type="ECO:0000313" key="2">
    <source>
        <dbReference type="EMBL" id="EON65183.1"/>
    </source>
</evidence>
<feature type="region of interest" description="Disordered" evidence="1">
    <location>
        <begin position="479"/>
        <end position="569"/>
    </location>
</feature>
<evidence type="ECO:0000256" key="1">
    <source>
        <dbReference type="SAM" id="MobiDB-lite"/>
    </source>
</evidence>
<dbReference type="RefSeq" id="XP_007780500.1">
    <property type="nucleotide sequence ID" value="XM_007782310.1"/>
</dbReference>
<feature type="compositionally biased region" description="Basic and acidic residues" evidence="1">
    <location>
        <begin position="420"/>
        <end position="435"/>
    </location>
</feature>
<organism evidence="2 3">
    <name type="scientific">Coniosporium apollinis (strain CBS 100218)</name>
    <name type="common">Rock-inhabiting black yeast</name>
    <dbReference type="NCBI Taxonomy" id="1168221"/>
    <lineage>
        <taxon>Eukaryota</taxon>
        <taxon>Fungi</taxon>
        <taxon>Dikarya</taxon>
        <taxon>Ascomycota</taxon>
        <taxon>Pezizomycotina</taxon>
        <taxon>Dothideomycetes</taxon>
        <taxon>Dothideomycetes incertae sedis</taxon>
        <taxon>Coniosporium</taxon>
    </lineage>
</organism>
<sequence length="660" mass="71489">MSPATSPVSKPSIPPSPPPSCPIALPTRYRHHQDRPNDVVAITISKSSPPSRTYDSTGSSSFLFPTRSAEGSPQRRSCEWRRKRSEDATSSTSSLAATKQLEISAPYDPKRGSRPLTRNRHFSPPATRPVKPERQVVVVKPGGVGLDTDGSKVEEGTPTETADADCRHRTEKRGRGSISGGSTGISRVRSEGCSPHSGEPERKPSIYRAKKGLIIGERRRSSGLSAVWLAKSREQGHWDRRRGDVLHGDMSDIATVKTKTQLPLPTSPPGHGPILNEPLHSPRCKSPLCAPTAAAREAGRAAEADKISARNRRKKDSKVSLPLVMRSKSSLPPPSLSPTTVQPDDAPKPIEVSNSPDAARRLHEKPAPGGSYGMCTNGMGFPFGTTEESSRGRNLGSPVPEEKRRVAFMNGLTPPLKRSSRMEEILRRASPEPESRSGPGVNEVNASGIGSTRPAQVDRKNSGGISWLTNFLLNPFGGKRSDSSDEGSACSTVLASGEHGTSEDDTPKRKSSVPQYLPRCGFQSEEPGHMPARRSSMPARKASMFGSHSQTPPELTRRKSSAYVPTRRSSAMRPVLSSCQEDFTEAQAKRLSELRGLGLDEADARRCLEEELRKSSSGVKPFGHVTMPTEIQARRRTPWPGAEEFARIHHAHGLDAALIP</sequence>
<dbReference type="EMBL" id="JH767572">
    <property type="protein sequence ID" value="EON65183.1"/>
    <property type="molecule type" value="Genomic_DNA"/>
</dbReference>
<dbReference type="GeneID" id="19901731"/>
<feature type="region of interest" description="Disordered" evidence="1">
    <location>
        <begin position="1"/>
        <end position="129"/>
    </location>
</feature>
<dbReference type="HOGENOM" id="CLU_415609_0_0_1"/>
<dbReference type="OrthoDB" id="10353899at2759"/>
<gene>
    <name evidence="2" type="ORF">W97_04420</name>
</gene>
<feature type="compositionally biased region" description="Polar residues" evidence="1">
    <location>
        <begin position="444"/>
        <end position="454"/>
    </location>
</feature>
<accession>R7YTL8</accession>
<feature type="compositionally biased region" description="Basic and acidic residues" evidence="1">
    <location>
        <begin position="76"/>
        <end position="87"/>
    </location>
</feature>
<reference evidence="3" key="1">
    <citation type="submission" date="2012-06" db="EMBL/GenBank/DDBJ databases">
        <title>The genome sequence of Coniosporium apollinis CBS 100218.</title>
        <authorList>
            <consortium name="The Broad Institute Genome Sequencing Platform"/>
            <person name="Cuomo C."/>
            <person name="Gorbushina A."/>
            <person name="Noack S."/>
            <person name="Walker B."/>
            <person name="Young S.K."/>
            <person name="Zeng Q."/>
            <person name="Gargeya S."/>
            <person name="Fitzgerald M."/>
            <person name="Haas B."/>
            <person name="Abouelleil A."/>
            <person name="Alvarado L."/>
            <person name="Arachchi H.M."/>
            <person name="Berlin A.M."/>
            <person name="Chapman S.B."/>
            <person name="Goldberg J."/>
            <person name="Griggs A."/>
            <person name="Gujja S."/>
            <person name="Hansen M."/>
            <person name="Howarth C."/>
            <person name="Imamovic A."/>
            <person name="Larimer J."/>
            <person name="McCowan C."/>
            <person name="Montmayeur A."/>
            <person name="Murphy C."/>
            <person name="Neiman D."/>
            <person name="Pearson M."/>
            <person name="Priest M."/>
            <person name="Roberts A."/>
            <person name="Saif S."/>
            <person name="Shea T."/>
            <person name="Sisk P."/>
            <person name="Sykes S."/>
            <person name="Wortman J."/>
            <person name="Nusbaum C."/>
            <person name="Birren B."/>
        </authorList>
    </citation>
    <scope>NUCLEOTIDE SEQUENCE [LARGE SCALE GENOMIC DNA]</scope>
    <source>
        <strain evidence="3">CBS 100218</strain>
    </source>
</reference>
<name>R7YTL8_CONA1</name>
<feature type="compositionally biased region" description="Pro residues" evidence="1">
    <location>
        <begin position="12"/>
        <end position="21"/>
    </location>
</feature>
<keyword evidence="3" id="KW-1185">Reference proteome</keyword>
<feature type="region of interest" description="Disordered" evidence="1">
    <location>
        <begin position="141"/>
        <end position="206"/>
    </location>
</feature>
<feature type="compositionally biased region" description="Low complexity" evidence="1">
    <location>
        <begin position="1"/>
        <end position="11"/>
    </location>
</feature>
<feature type="compositionally biased region" description="Low complexity" evidence="1">
    <location>
        <begin position="88"/>
        <end position="98"/>
    </location>
</feature>
<feature type="region of interest" description="Disordered" evidence="1">
    <location>
        <begin position="300"/>
        <end position="461"/>
    </location>
</feature>
<proteinExistence type="predicted"/>
<protein>
    <submittedName>
        <fullName evidence="2">Uncharacterized protein</fullName>
    </submittedName>
</protein>
<evidence type="ECO:0000313" key="3">
    <source>
        <dbReference type="Proteomes" id="UP000016924"/>
    </source>
</evidence>
<dbReference type="Proteomes" id="UP000016924">
    <property type="component" value="Unassembled WGS sequence"/>
</dbReference>
<feature type="compositionally biased region" description="Polar residues" evidence="1">
    <location>
        <begin position="44"/>
        <end position="75"/>
    </location>
</feature>